<sequence>MSTPTLRADRVRLLSLIKQNPSISREEFDRYWLEHHSQLFLSLDIVKRNILKYEQLHVNQKTRKLFQSLGVASIDCDGAALFEAESYEKIFELINDSQFQAIAIPDEEKFIDRSKTRMIPLDFVGFLDK</sequence>
<gene>
    <name evidence="3" type="ORF">D9758_011026</name>
</gene>
<dbReference type="InterPro" id="IPR009799">
    <property type="entry name" value="EthD_dom"/>
</dbReference>
<dbReference type="Pfam" id="PF07110">
    <property type="entry name" value="EthD"/>
    <property type="match status" value="1"/>
</dbReference>
<dbReference type="Gene3D" id="3.30.70.100">
    <property type="match status" value="1"/>
</dbReference>
<evidence type="ECO:0000259" key="2">
    <source>
        <dbReference type="Pfam" id="PF07110"/>
    </source>
</evidence>
<comment type="caution">
    <text evidence="3">The sequence shown here is derived from an EMBL/GenBank/DDBJ whole genome shotgun (WGS) entry which is preliminary data.</text>
</comment>
<dbReference type="Proteomes" id="UP000559256">
    <property type="component" value="Unassembled WGS sequence"/>
</dbReference>
<evidence type="ECO:0000313" key="3">
    <source>
        <dbReference type="EMBL" id="KAF5365114.1"/>
    </source>
</evidence>
<dbReference type="AlphaFoldDB" id="A0A8H5GHY3"/>
<organism evidence="3 4">
    <name type="scientific">Tetrapyrgos nigripes</name>
    <dbReference type="NCBI Taxonomy" id="182062"/>
    <lineage>
        <taxon>Eukaryota</taxon>
        <taxon>Fungi</taxon>
        <taxon>Dikarya</taxon>
        <taxon>Basidiomycota</taxon>
        <taxon>Agaricomycotina</taxon>
        <taxon>Agaricomycetes</taxon>
        <taxon>Agaricomycetidae</taxon>
        <taxon>Agaricales</taxon>
        <taxon>Marasmiineae</taxon>
        <taxon>Marasmiaceae</taxon>
        <taxon>Tetrapyrgos</taxon>
    </lineage>
</organism>
<dbReference type="InterPro" id="IPR011008">
    <property type="entry name" value="Dimeric_a/b-barrel"/>
</dbReference>
<name>A0A8H5GHY3_9AGAR</name>
<proteinExistence type="inferred from homology"/>
<evidence type="ECO:0000313" key="4">
    <source>
        <dbReference type="Proteomes" id="UP000559256"/>
    </source>
</evidence>
<comment type="similarity">
    <text evidence="1">Belongs to the tpcK family.</text>
</comment>
<keyword evidence="4" id="KW-1185">Reference proteome</keyword>
<dbReference type="SUPFAM" id="SSF54909">
    <property type="entry name" value="Dimeric alpha+beta barrel"/>
    <property type="match status" value="1"/>
</dbReference>
<feature type="domain" description="EthD" evidence="2">
    <location>
        <begin position="20"/>
        <end position="114"/>
    </location>
</feature>
<protein>
    <recommendedName>
        <fullName evidence="2">EthD domain-containing protein</fullName>
    </recommendedName>
</protein>
<dbReference type="GO" id="GO:0016491">
    <property type="term" value="F:oxidoreductase activity"/>
    <property type="evidence" value="ECO:0007669"/>
    <property type="project" value="InterPro"/>
</dbReference>
<dbReference type="OrthoDB" id="3183782at2759"/>
<reference evidence="3 4" key="1">
    <citation type="journal article" date="2020" name="ISME J.">
        <title>Uncovering the hidden diversity of litter-decomposition mechanisms in mushroom-forming fungi.</title>
        <authorList>
            <person name="Floudas D."/>
            <person name="Bentzer J."/>
            <person name="Ahren D."/>
            <person name="Johansson T."/>
            <person name="Persson P."/>
            <person name="Tunlid A."/>
        </authorList>
    </citation>
    <scope>NUCLEOTIDE SEQUENCE [LARGE SCALE GENOMIC DNA]</scope>
    <source>
        <strain evidence="3 4">CBS 291.85</strain>
    </source>
</reference>
<accession>A0A8H5GHY3</accession>
<dbReference type="EMBL" id="JAACJM010000029">
    <property type="protein sequence ID" value="KAF5365114.1"/>
    <property type="molecule type" value="Genomic_DNA"/>
</dbReference>
<evidence type="ECO:0000256" key="1">
    <source>
        <dbReference type="ARBA" id="ARBA00005986"/>
    </source>
</evidence>